<dbReference type="NCBIfam" id="TIGR01709">
    <property type="entry name" value="typeII_sec_gspL"/>
    <property type="match status" value="1"/>
</dbReference>
<organism evidence="13 14">
    <name type="scientific">Gynuella sunshinyii YC6258</name>
    <dbReference type="NCBI Taxonomy" id="1445510"/>
    <lineage>
        <taxon>Bacteria</taxon>
        <taxon>Pseudomonadati</taxon>
        <taxon>Pseudomonadota</taxon>
        <taxon>Gammaproteobacteria</taxon>
        <taxon>Oceanospirillales</taxon>
        <taxon>Saccharospirillaceae</taxon>
        <taxon>Gynuella</taxon>
    </lineage>
</organism>
<evidence type="ECO:0000313" key="13">
    <source>
        <dbReference type="EMBL" id="AJQ95869.1"/>
    </source>
</evidence>
<dbReference type="Pfam" id="PF05134">
    <property type="entry name" value="T2SSL"/>
    <property type="match status" value="1"/>
</dbReference>
<evidence type="ECO:0000256" key="5">
    <source>
        <dbReference type="ARBA" id="ARBA00022519"/>
    </source>
</evidence>
<keyword evidence="4" id="KW-1003">Cell membrane</keyword>
<keyword evidence="14" id="KW-1185">Reference proteome</keyword>
<dbReference type="Proteomes" id="UP000032266">
    <property type="component" value="Chromosome"/>
</dbReference>
<dbReference type="EMBL" id="CP007142">
    <property type="protein sequence ID" value="AJQ95869.1"/>
    <property type="molecule type" value="Genomic_DNA"/>
</dbReference>
<dbReference type="OrthoDB" id="7011844at2"/>
<dbReference type="STRING" id="1445510.YC6258_03833"/>
<proteinExistence type="inferred from homology"/>
<keyword evidence="7 10" id="KW-0653">Protein transport</keyword>
<dbReference type="KEGG" id="gsn:YC6258_03833"/>
<gene>
    <name evidence="13" type="ORF">YC6258_03833</name>
</gene>
<dbReference type="GO" id="GO:0005886">
    <property type="term" value="C:plasma membrane"/>
    <property type="evidence" value="ECO:0007669"/>
    <property type="project" value="UniProtKB-SubCell"/>
</dbReference>
<keyword evidence="9" id="KW-0472">Membrane</keyword>
<evidence type="ECO:0000256" key="4">
    <source>
        <dbReference type="ARBA" id="ARBA00022475"/>
    </source>
</evidence>
<dbReference type="AlphaFoldDB" id="A0A0C5VZL6"/>
<dbReference type="GO" id="GO:0009276">
    <property type="term" value="C:Gram-negative-bacterium-type cell wall"/>
    <property type="evidence" value="ECO:0007669"/>
    <property type="project" value="InterPro"/>
</dbReference>
<feature type="domain" description="GspL cytoplasmic actin-ATPase-like" evidence="11">
    <location>
        <begin position="10"/>
        <end position="184"/>
    </location>
</feature>
<keyword evidence="3 10" id="KW-0813">Transport</keyword>
<evidence type="ECO:0000256" key="3">
    <source>
        <dbReference type="ARBA" id="ARBA00022448"/>
    </source>
</evidence>
<protein>
    <recommendedName>
        <fullName evidence="10">Type II secretion system protein L</fullName>
        <shortName evidence="10">T2SS protein L</shortName>
    </recommendedName>
</protein>
<dbReference type="CDD" id="cd24017">
    <property type="entry name" value="ASKHA_T2SSL_N"/>
    <property type="match status" value="1"/>
</dbReference>
<evidence type="ECO:0000256" key="7">
    <source>
        <dbReference type="ARBA" id="ARBA00022927"/>
    </source>
</evidence>
<dbReference type="GO" id="GO:0015627">
    <property type="term" value="C:type II protein secretion system complex"/>
    <property type="evidence" value="ECO:0007669"/>
    <property type="project" value="InterPro"/>
</dbReference>
<dbReference type="GO" id="GO:0015628">
    <property type="term" value="P:protein secretion by the type II secretion system"/>
    <property type="evidence" value="ECO:0007669"/>
    <property type="project" value="InterPro"/>
</dbReference>
<reference evidence="13 14" key="1">
    <citation type="submission" date="2014-01" db="EMBL/GenBank/DDBJ databases">
        <title>Full genme sequencing of cellulolytic bacterium Gynuella sunshinyii YC6258T gen. nov., sp. nov.</title>
        <authorList>
            <person name="Khan H."/>
            <person name="Chung E.J."/>
            <person name="Chung Y.R."/>
        </authorList>
    </citation>
    <scope>NUCLEOTIDE SEQUENCE [LARGE SCALE GENOMIC DNA]</scope>
    <source>
        <strain evidence="13 14">YC6258</strain>
    </source>
</reference>
<dbReference type="InterPro" id="IPR024230">
    <property type="entry name" value="GspL_cyto_dom"/>
</dbReference>
<evidence type="ECO:0000259" key="12">
    <source>
        <dbReference type="Pfam" id="PF12693"/>
    </source>
</evidence>
<dbReference type="Gene3D" id="3.30.1360.100">
    <property type="entry name" value="General secretion pathway protein M, EpsM"/>
    <property type="match status" value="1"/>
</dbReference>
<name>A0A0C5VZL6_9GAMM</name>
<comment type="function">
    <text evidence="10">Inner membrane component of the type II secretion system required for the energy-dependent secretion of extracellular factors such as proteases and toxins from the periplasm.</text>
</comment>
<evidence type="ECO:0000256" key="9">
    <source>
        <dbReference type="ARBA" id="ARBA00023136"/>
    </source>
</evidence>
<dbReference type="Pfam" id="PF12693">
    <property type="entry name" value="GspL_C"/>
    <property type="match status" value="1"/>
</dbReference>
<keyword evidence="6" id="KW-0812">Transmembrane</keyword>
<evidence type="ECO:0000313" key="14">
    <source>
        <dbReference type="Proteomes" id="UP000032266"/>
    </source>
</evidence>
<dbReference type="SUPFAM" id="SSF53067">
    <property type="entry name" value="Actin-like ATPase domain"/>
    <property type="match status" value="1"/>
</dbReference>
<dbReference type="InterPro" id="IPR007812">
    <property type="entry name" value="T2SS_protein-GspL"/>
</dbReference>
<dbReference type="RefSeq" id="WP_044618027.1">
    <property type="nucleotide sequence ID" value="NZ_CP007142.1"/>
</dbReference>
<dbReference type="InterPro" id="IPR043129">
    <property type="entry name" value="ATPase_NBD"/>
</dbReference>
<keyword evidence="8" id="KW-1133">Transmembrane helix</keyword>
<dbReference type="InterPro" id="IPR025691">
    <property type="entry name" value="GspL_pp_dom"/>
</dbReference>
<evidence type="ECO:0000256" key="10">
    <source>
        <dbReference type="PIRNR" id="PIRNR015761"/>
    </source>
</evidence>
<comment type="subcellular location">
    <subcellularLocation>
        <location evidence="1">Cell inner membrane</location>
        <topology evidence="1">Single-pass membrane protein</topology>
    </subcellularLocation>
</comment>
<evidence type="ECO:0000256" key="1">
    <source>
        <dbReference type="ARBA" id="ARBA00004377"/>
    </source>
</evidence>
<evidence type="ECO:0000256" key="2">
    <source>
        <dbReference type="ARBA" id="ARBA00005318"/>
    </source>
</evidence>
<dbReference type="HOGENOM" id="CLU_670418_0_0_6"/>
<dbReference type="Gene3D" id="3.30.420.380">
    <property type="match status" value="1"/>
</dbReference>
<sequence length="410" mass="45640">MQDLLTIQLTEQQDTINWLLINQGHRQPDQSGSWEDLKSYLENEGSTEPKVALIIPIEKSVFLEMVLPPGQAKYAAKAIDFAVEEKLSQDPSLYHLVPRGKPKQGSLSVIAIDKEWFATQLQILKEAGLEVVQCFIDAEILVEAGAIHVIQTDRSMVVSSPSHCLSADVSWLGALLPKAMEQHEDKPLKLTLPENSEQENIIKAQVMLSADQELTTEYYTGTYLGFLVDKLLSSHPAHSLLIGEFGGKKEQSQWLNALKPAAIAATVLLVAGLSFQVVQGWQAARLSEAYLQANEKLCKDIFGPQKRCRENLIKREVQNLISQPTTTTSAASFLSLLEDFASIKGQETLISLRYTQDKQELLMVILDQDFQKLEQIKSKLEGKGYNVELSASQDKNMTRGNFRITGKVSS</sequence>
<keyword evidence="5" id="KW-0997">Cell inner membrane</keyword>
<evidence type="ECO:0000256" key="8">
    <source>
        <dbReference type="ARBA" id="ARBA00022989"/>
    </source>
</evidence>
<evidence type="ECO:0000259" key="11">
    <source>
        <dbReference type="Pfam" id="PF05134"/>
    </source>
</evidence>
<evidence type="ECO:0000256" key="6">
    <source>
        <dbReference type="ARBA" id="ARBA00022692"/>
    </source>
</evidence>
<comment type="similarity">
    <text evidence="2 10">Belongs to the GSP L family.</text>
</comment>
<feature type="domain" description="GspL periplasmic" evidence="12">
    <location>
        <begin position="252"/>
        <end position="395"/>
    </location>
</feature>
<accession>A0A0C5VZL6</accession>
<dbReference type="PIRSF" id="PIRSF015761">
    <property type="entry name" value="Protein_L"/>
    <property type="match status" value="1"/>
</dbReference>